<protein>
    <recommendedName>
        <fullName evidence="3">Jumonji domain-containing protein 4</fullName>
    </recommendedName>
</protein>
<evidence type="ECO:0000256" key="3">
    <source>
        <dbReference type="ARBA" id="ARBA00082904"/>
    </source>
</evidence>
<evidence type="ECO:0000256" key="2">
    <source>
        <dbReference type="ARBA" id="ARBA00047762"/>
    </source>
</evidence>
<comment type="caution">
    <text evidence="5">The sequence shown here is derived from an EMBL/GenBank/DDBJ whole genome shotgun (WGS) entry which is preliminary data.</text>
</comment>
<dbReference type="EMBL" id="QNGE01002455">
    <property type="protein sequence ID" value="KAA3675554.1"/>
    <property type="molecule type" value="Genomic_DNA"/>
</dbReference>
<evidence type="ECO:0000313" key="6">
    <source>
        <dbReference type="Proteomes" id="UP000324629"/>
    </source>
</evidence>
<dbReference type="GO" id="GO:0045905">
    <property type="term" value="P:positive regulation of translational termination"/>
    <property type="evidence" value="ECO:0007669"/>
    <property type="project" value="TreeGrafter"/>
</dbReference>
<proteinExistence type="inferred from homology"/>
<dbReference type="GO" id="GO:0016706">
    <property type="term" value="F:2-oxoglutarate-dependent dioxygenase activity"/>
    <property type="evidence" value="ECO:0007669"/>
    <property type="project" value="TreeGrafter"/>
</dbReference>
<evidence type="ECO:0000313" key="5">
    <source>
        <dbReference type="EMBL" id="KAA3675554.1"/>
    </source>
</evidence>
<dbReference type="Pfam" id="PF02373">
    <property type="entry name" value="JmjC"/>
    <property type="match status" value="1"/>
</dbReference>
<sequence>MNEFWSVRRDIQDDFRFVYLGVRNTWTPLHADVYQSYSWSVNICGEKRWWFFPPGEEKKLCAFNNGRMPMDVRNLPLESTGAAYFLIVQHPGQAVFVPSGWYHQVVNVVCLRALAGINFWEFFILLKYILLTRWPNRNICLPLSSTLQPAQCDDDPDELSRLERVIDAELLDCLQNDTDTLRSLLQNPCSWRDEIQGSGVELVEHKLPHWIRLHDFTSVLQIITLFLKHPVVELLKSISENPLNKYLTVL</sequence>
<dbReference type="GO" id="GO:0005737">
    <property type="term" value="C:cytoplasm"/>
    <property type="evidence" value="ECO:0007669"/>
    <property type="project" value="TreeGrafter"/>
</dbReference>
<reference evidence="5 6" key="1">
    <citation type="journal article" date="2019" name="Gigascience">
        <title>Whole-genome sequence of the oriental lung fluke Paragonimus westermani.</title>
        <authorList>
            <person name="Oey H."/>
            <person name="Zakrzewski M."/>
            <person name="Narain K."/>
            <person name="Devi K.R."/>
            <person name="Agatsuma T."/>
            <person name="Nawaratna S."/>
            <person name="Gobert G.N."/>
            <person name="Jones M.K."/>
            <person name="Ragan M.A."/>
            <person name="McManus D.P."/>
            <person name="Krause L."/>
        </authorList>
    </citation>
    <scope>NUCLEOTIDE SEQUENCE [LARGE SCALE GENOMIC DNA]</scope>
    <source>
        <strain evidence="5 6">IND2009</strain>
    </source>
</reference>
<gene>
    <name evidence="5" type="ORF">DEA37_0003053</name>
</gene>
<dbReference type="PANTHER" id="PTHR12480:SF6">
    <property type="entry name" value="2-OXOGLUTARATE AND IRON-DEPENDENT OXYGENASE JMJD4"/>
    <property type="match status" value="1"/>
</dbReference>
<dbReference type="PROSITE" id="PS51184">
    <property type="entry name" value="JMJC"/>
    <property type="match status" value="1"/>
</dbReference>
<dbReference type="GO" id="GO:0043565">
    <property type="term" value="F:sequence-specific DNA binding"/>
    <property type="evidence" value="ECO:0007669"/>
    <property type="project" value="TreeGrafter"/>
</dbReference>
<evidence type="ECO:0000259" key="4">
    <source>
        <dbReference type="PROSITE" id="PS51184"/>
    </source>
</evidence>
<comment type="catalytic activity">
    <reaction evidence="2">
        <text>L-lysyl-[protein] + 2-oxoglutarate + O2 = 4-hydroxy-L-lysyl-[protein] + succinate + CO2</text>
        <dbReference type="Rhea" id="RHEA:57156"/>
        <dbReference type="Rhea" id="RHEA-COMP:9752"/>
        <dbReference type="Rhea" id="RHEA-COMP:15084"/>
        <dbReference type="ChEBI" id="CHEBI:15379"/>
        <dbReference type="ChEBI" id="CHEBI:16526"/>
        <dbReference type="ChEBI" id="CHEBI:16810"/>
        <dbReference type="ChEBI" id="CHEBI:29969"/>
        <dbReference type="ChEBI" id="CHEBI:30031"/>
        <dbReference type="ChEBI" id="CHEBI:141495"/>
    </reaction>
</comment>
<comment type="similarity">
    <text evidence="1">Belongs to the JMJD6 family.</text>
</comment>
<dbReference type="SUPFAM" id="SSF51197">
    <property type="entry name" value="Clavaminate synthase-like"/>
    <property type="match status" value="1"/>
</dbReference>
<dbReference type="AlphaFoldDB" id="A0A5J4NJC6"/>
<name>A0A5J4NJC6_9TREM</name>
<dbReference type="GO" id="GO:0005634">
    <property type="term" value="C:nucleus"/>
    <property type="evidence" value="ECO:0007669"/>
    <property type="project" value="TreeGrafter"/>
</dbReference>
<organism evidence="5 6">
    <name type="scientific">Paragonimus westermani</name>
    <dbReference type="NCBI Taxonomy" id="34504"/>
    <lineage>
        <taxon>Eukaryota</taxon>
        <taxon>Metazoa</taxon>
        <taxon>Spiralia</taxon>
        <taxon>Lophotrochozoa</taxon>
        <taxon>Platyhelminthes</taxon>
        <taxon>Trematoda</taxon>
        <taxon>Digenea</taxon>
        <taxon>Plagiorchiida</taxon>
        <taxon>Troglotremata</taxon>
        <taxon>Troglotrematidae</taxon>
        <taxon>Paragonimus</taxon>
    </lineage>
</organism>
<feature type="domain" description="JmjC" evidence="4">
    <location>
        <begin position="1"/>
        <end position="140"/>
    </location>
</feature>
<keyword evidence="6" id="KW-1185">Reference proteome</keyword>
<dbReference type="SMART" id="SM00558">
    <property type="entry name" value="JmjC"/>
    <property type="match status" value="1"/>
</dbReference>
<dbReference type="Gene3D" id="2.60.120.650">
    <property type="entry name" value="Cupin"/>
    <property type="match status" value="1"/>
</dbReference>
<dbReference type="InterPro" id="IPR050910">
    <property type="entry name" value="JMJD6_ArgDemeth/LysHydrox"/>
</dbReference>
<evidence type="ECO:0000256" key="1">
    <source>
        <dbReference type="ARBA" id="ARBA00038068"/>
    </source>
</evidence>
<dbReference type="InterPro" id="IPR003347">
    <property type="entry name" value="JmjC_dom"/>
</dbReference>
<accession>A0A5J4NJC6</accession>
<dbReference type="Proteomes" id="UP000324629">
    <property type="component" value="Unassembled WGS sequence"/>
</dbReference>
<dbReference type="PANTHER" id="PTHR12480">
    <property type="entry name" value="ARGININE DEMETHYLASE AND LYSYL-HYDROXYLASE JMJD"/>
    <property type="match status" value="1"/>
</dbReference>